<evidence type="ECO:0000259" key="1">
    <source>
        <dbReference type="Pfam" id="PF08241"/>
    </source>
</evidence>
<keyword evidence="2" id="KW-0489">Methyltransferase</keyword>
<gene>
    <name evidence="2" type="ORF">D3874_15030</name>
</gene>
<dbReference type="GO" id="GO:0032259">
    <property type="term" value="P:methylation"/>
    <property type="evidence" value="ECO:0007669"/>
    <property type="project" value="UniProtKB-KW"/>
</dbReference>
<accession>A0A418WDQ9</accession>
<dbReference type="InterPro" id="IPR013216">
    <property type="entry name" value="Methyltransf_11"/>
</dbReference>
<proteinExistence type="predicted"/>
<comment type="caution">
    <text evidence="2">The sequence shown here is derived from an EMBL/GenBank/DDBJ whole genome shotgun (WGS) entry which is preliminary data.</text>
</comment>
<dbReference type="Pfam" id="PF08241">
    <property type="entry name" value="Methyltransf_11"/>
    <property type="match status" value="1"/>
</dbReference>
<dbReference type="SUPFAM" id="SSF53335">
    <property type="entry name" value="S-adenosyl-L-methionine-dependent methyltransferases"/>
    <property type="match status" value="1"/>
</dbReference>
<dbReference type="PANTHER" id="PTHR43591">
    <property type="entry name" value="METHYLTRANSFERASE"/>
    <property type="match status" value="1"/>
</dbReference>
<dbReference type="CDD" id="cd02440">
    <property type="entry name" value="AdoMet_MTases"/>
    <property type="match status" value="1"/>
</dbReference>
<dbReference type="Proteomes" id="UP000284605">
    <property type="component" value="Unassembled WGS sequence"/>
</dbReference>
<feature type="domain" description="Methyltransferase type 11" evidence="1">
    <location>
        <begin position="47"/>
        <end position="144"/>
    </location>
</feature>
<reference evidence="2 3" key="1">
    <citation type="submission" date="2018-09" db="EMBL/GenBank/DDBJ databases">
        <authorList>
            <person name="Zhu H."/>
        </authorList>
    </citation>
    <scope>NUCLEOTIDE SEQUENCE [LARGE SCALE GENOMIC DNA]</scope>
    <source>
        <strain evidence="2 3">K1W22B-8</strain>
    </source>
</reference>
<dbReference type="OrthoDB" id="9787738at2"/>
<keyword evidence="2" id="KW-0808">Transferase</keyword>
<evidence type="ECO:0000313" key="3">
    <source>
        <dbReference type="Proteomes" id="UP000284605"/>
    </source>
</evidence>
<dbReference type="RefSeq" id="WP_119778803.1">
    <property type="nucleotide sequence ID" value="NZ_QYUK01000011.1"/>
</dbReference>
<evidence type="ECO:0000313" key="2">
    <source>
        <dbReference type="EMBL" id="RJF88167.1"/>
    </source>
</evidence>
<dbReference type="InterPro" id="IPR029063">
    <property type="entry name" value="SAM-dependent_MTases_sf"/>
</dbReference>
<name>A0A418WDQ9_9PROT</name>
<organism evidence="2 3">
    <name type="scientific">Oleomonas cavernae</name>
    <dbReference type="NCBI Taxonomy" id="2320859"/>
    <lineage>
        <taxon>Bacteria</taxon>
        <taxon>Pseudomonadati</taxon>
        <taxon>Pseudomonadota</taxon>
        <taxon>Alphaproteobacteria</taxon>
        <taxon>Acetobacterales</taxon>
        <taxon>Acetobacteraceae</taxon>
        <taxon>Oleomonas</taxon>
    </lineage>
</organism>
<dbReference type="Gene3D" id="3.40.50.150">
    <property type="entry name" value="Vaccinia Virus protein VP39"/>
    <property type="match status" value="1"/>
</dbReference>
<dbReference type="GO" id="GO:0008757">
    <property type="term" value="F:S-adenosylmethionine-dependent methyltransferase activity"/>
    <property type="evidence" value="ECO:0007669"/>
    <property type="project" value="InterPro"/>
</dbReference>
<keyword evidence="3" id="KW-1185">Reference proteome</keyword>
<dbReference type="EMBL" id="QYUK01000011">
    <property type="protein sequence ID" value="RJF88167.1"/>
    <property type="molecule type" value="Genomic_DNA"/>
</dbReference>
<sequence>MSNDTASFTGNIPQEYDRGLGPAIFVDYAADMAQRLATLAPPPARVLELAAGTGIVTRRLRDALPPATALTATDLNPPMLDVARARFRPGEAVDFQPADATDLPFGDATFDAVVCQFGVMFFPDKDRSYREVHRVLAPGGRYLFSVWDSHRHNPYGRIAHEVVGSFFPADPPRFYQVPFGYHAIDPIKEALIGAGFGEIKVHVVALKKEIPDVAAFARGLVYGNPTIEEIRTRGGAQPDQIVSALAKALWREFAAPGWMPLQAIVFDMVRP</sequence>
<protein>
    <submittedName>
        <fullName evidence="2">Class I SAM-dependent methyltransferase</fullName>
    </submittedName>
</protein>
<dbReference type="AlphaFoldDB" id="A0A418WDQ9"/>